<feature type="domain" description="Thoeris anti-defense 2-like" evidence="2">
    <location>
        <begin position="1"/>
        <end position="29"/>
    </location>
</feature>
<protein>
    <recommendedName>
        <fullName evidence="2">Thoeris anti-defense 2-like domain-containing protein</fullName>
    </recommendedName>
</protein>
<evidence type="ECO:0000259" key="2">
    <source>
        <dbReference type="Pfam" id="PF11195"/>
    </source>
</evidence>
<reference evidence="3" key="1">
    <citation type="submission" date="2012-04" db="EMBL/GenBank/DDBJ databases">
        <title>The Genome Sequence of Bacillus cereus VD014.</title>
        <authorList>
            <consortium name="The Broad Institute Genome Sequencing Platform"/>
            <consortium name="The Broad Institute Genome Sequencing Center for Infectious Disease"/>
            <person name="Feldgarden M."/>
            <person name="Van der Auwera G.A."/>
            <person name="Mahillon J."/>
            <person name="Duprez V."/>
            <person name="Timmery S."/>
            <person name="Mattelet C."/>
            <person name="Dierick K."/>
            <person name="Sun M."/>
            <person name="Yu Z."/>
            <person name="Zhu L."/>
            <person name="Hu X."/>
            <person name="Shank E.B."/>
            <person name="Swiecicka I."/>
            <person name="Hansen B.M."/>
            <person name="Andrup L."/>
            <person name="Young S.K."/>
            <person name="Zeng Q."/>
            <person name="Gargeya S."/>
            <person name="Fitzgerald M."/>
            <person name="Haas B."/>
            <person name="Abouelleil A."/>
            <person name="Alvarado L."/>
            <person name="Arachchi H.M."/>
            <person name="Berlin A."/>
            <person name="Chapman S.B."/>
            <person name="Goldberg J."/>
            <person name="Griggs A."/>
            <person name="Gujja S."/>
            <person name="Hansen M."/>
            <person name="Howarth C."/>
            <person name="Imamovic A."/>
            <person name="Larimer J."/>
            <person name="McCowen C."/>
            <person name="Montmayeur A."/>
            <person name="Murphy C."/>
            <person name="Neiman D."/>
            <person name="Pearson M."/>
            <person name="Priest M."/>
            <person name="Roberts A."/>
            <person name="Saif S."/>
            <person name="Shea T."/>
            <person name="Sisk P."/>
            <person name="Sykes S."/>
            <person name="Wortman J."/>
            <person name="Nusbaum C."/>
            <person name="Birren B."/>
        </authorList>
    </citation>
    <scope>NUCLEOTIDE SEQUENCE</scope>
    <source>
        <strain evidence="3">VD014</strain>
    </source>
</reference>
<feature type="transmembrane region" description="Helical" evidence="1">
    <location>
        <begin position="26"/>
        <end position="47"/>
    </location>
</feature>
<dbReference type="InterPro" id="IPR021361">
    <property type="entry name" value="Tad2-like_dom"/>
</dbReference>
<keyword evidence="1" id="KW-0472">Membrane</keyword>
<sequence>MNFGSVLELLKQGEKVSREGWNGKGIFIITLWRMLQMHFMNLFLVNFKHIGKISYKKGSTNKTRISCASKILYRKKLMSYMYRTSVPA</sequence>
<dbReference type="Proteomes" id="UP000006607">
    <property type="component" value="Unassembled WGS sequence"/>
</dbReference>
<gene>
    <name evidence="3" type="ORF">IIA_05835</name>
</gene>
<evidence type="ECO:0000313" key="3">
    <source>
        <dbReference type="EMBL" id="EJR12000.1"/>
    </source>
</evidence>
<dbReference type="AlphaFoldDB" id="A0A9W5NMD7"/>
<dbReference type="RefSeq" id="WP_001009059.1">
    <property type="nucleotide sequence ID" value="NZ_JH792027.1"/>
</dbReference>
<organism evidence="3 4">
    <name type="scientific">Bacillus cereus (strain VD014)</name>
    <dbReference type="NCBI Taxonomy" id="1053223"/>
    <lineage>
        <taxon>Bacteria</taxon>
        <taxon>Bacillati</taxon>
        <taxon>Bacillota</taxon>
        <taxon>Bacilli</taxon>
        <taxon>Bacillales</taxon>
        <taxon>Bacillaceae</taxon>
        <taxon>Bacillus</taxon>
        <taxon>Bacillus cereus group</taxon>
    </lineage>
</organism>
<comment type="caution">
    <text evidence="3">The sequence shown here is derived from an EMBL/GenBank/DDBJ whole genome shotgun (WGS) entry which is preliminary data.</text>
</comment>
<name>A0A9W5NMD7_BACC8</name>
<keyword evidence="1" id="KW-1133">Transmembrane helix</keyword>
<accession>A0A9W5NMD7</accession>
<keyword evidence="1" id="KW-0812">Transmembrane</keyword>
<dbReference type="Pfam" id="PF11195">
    <property type="entry name" value="Tad2-like"/>
    <property type="match status" value="1"/>
</dbReference>
<proteinExistence type="predicted"/>
<dbReference type="EMBL" id="AHER01000062">
    <property type="protein sequence ID" value="EJR12000.1"/>
    <property type="molecule type" value="Genomic_DNA"/>
</dbReference>
<evidence type="ECO:0000313" key="4">
    <source>
        <dbReference type="Proteomes" id="UP000006607"/>
    </source>
</evidence>
<evidence type="ECO:0000256" key="1">
    <source>
        <dbReference type="SAM" id="Phobius"/>
    </source>
</evidence>